<dbReference type="AlphaFoldDB" id="A0AAU9T426"/>
<keyword evidence="2" id="KW-1185">Reference proteome</keyword>
<organism evidence="1 2">
    <name type="scientific">Thlaspi arvense</name>
    <name type="common">Field penny-cress</name>
    <dbReference type="NCBI Taxonomy" id="13288"/>
    <lineage>
        <taxon>Eukaryota</taxon>
        <taxon>Viridiplantae</taxon>
        <taxon>Streptophyta</taxon>
        <taxon>Embryophyta</taxon>
        <taxon>Tracheophyta</taxon>
        <taxon>Spermatophyta</taxon>
        <taxon>Magnoliopsida</taxon>
        <taxon>eudicotyledons</taxon>
        <taxon>Gunneridae</taxon>
        <taxon>Pentapetalae</taxon>
        <taxon>rosids</taxon>
        <taxon>malvids</taxon>
        <taxon>Brassicales</taxon>
        <taxon>Brassicaceae</taxon>
        <taxon>Thlaspideae</taxon>
        <taxon>Thlaspi</taxon>
    </lineage>
</organism>
<dbReference type="Proteomes" id="UP000836841">
    <property type="component" value="Chromosome 7"/>
</dbReference>
<accession>A0AAU9T426</accession>
<gene>
    <name evidence="1" type="ORF">TAV2_LOCUS22788</name>
</gene>
<evidence type="ECO:0000313" key="2">
    <source>
        <dbReference type="Proteomes" id="UP000836841"/>
    </source>
</evidence>
<sequence length="65" mass="7021">MGSSLPLAREALLQPNKDANQAALAIAVSVTRDHRYHSYVASKGPFWLHIITSLEANGDPNGVIH</sequence>
<evidence type="ECO:0000313" key="1">
    <source>
        <dbReference type="EMBL" id="CAH2078927.1"/>
    </source>
</evidence>
<dbReference type="EMBL" id="OU466863">
    <property type="protein sequence ID" value="CAH2078927.1"/>
    <property type="molecule type" value="Genomic_DNA"/>
</dbReference>
<protein>
    <submittedName>
        <fullName evidence="1">Uncharacterized protein</fullName>
    </submittedName>
</protein>
<name>A0AAU9T426_THLAR</name>
<proteinExistence type="predicted"/>
<reference evidence="1 2" key="1">
    <citation type="submission" date="2022-03" db="EMBL/GenBank/DDBJ databases">
        <authorList>
            <person name="Nunn A."/>
            <person name="Chopra R."/>
            <person name="Nunn A."/>
            <person name="Contreras Garrido A."/>
        </authorList>
    </citation>
    <scope>NUCLEOTIDE SEQUENCE [LARGE SCALE GENOMIC DNA]</scope>
</reference>